<dbReference type="PROSITE" id="PS51078">
    <property type="entry name" value="ICLR_ED"/>
    <property type="match status" value="1"/>
</dbReference>
<name>A0ABR6N054_9SPHN</name>
<dbReference type="SUPFAM" id="SSF55781">
    <property type="entry name" value="GAF domain-like"/>
    <property type="match status" value="1"/>
</dbReference>
<dbReference type="InterPro" id="IPR029016">
    <property type="entry name" value="GAF-like_dom_sf"/>
</dbReference>
<dbReference type="GO" id="GO:0003677">
    <property type="term" value="F:DNA binding"/>
    <property type="evidence" value="ECO:0007669"/>
    <property type="project" value="UniProtKB-KW"/>
</dbReference>
<keyword evidence="1" id="KW-0805">Transcription regulation</keyword>
<dbReference type="Gene3D" id="3.30.450.40">
    <property type="match status" value="1"/>
</dbReference>
<keyword evidence="3" id="KW-0804">Transcription</keyword>
<comment type="caution">
    <text evidence="6">The sequence shown here is derived from an EMBL/GenBank/DDBJ whole genome shotgun (WGS) entry which is preliminary data.</text>
</comment>
<dbReference type="Pfam" id="PF09339">
    <property type="entry name" value="HTH_IclR"/>
    <property type="match status" value="1"/>
</dbReference>
<evidence type="ECO:0000313" key="7">
    <source>
        <dbReference type="Proteomes" id="UP000560131"/>
    </source>
</evidence>
<evidence type="ECO:0000256" key="2">
    <source>
        <dbReference type="ARBA" id="ARBA00023125"/>
    </source>
</evidence>
<dbReference type="EMBL" id="JACIJN010000001">
    <property type="protein sequence ID" value="MBB5724169.1"/>
    <property type="molecule type" value="Genomic_DNA"/>
</dbReference>
<evidence type="ECO:0000259" key="4">
    <source>
        <dbReference type="PROSITE" id="PS51077"/>
    </source>
</evidence>
<reference evidence="6 7" key="1">
    <citation type="submission" date="2020-08" db="EMBL/GenBank/DDBJ databases">
        <title>Genomic Encyclopedia of Type Strains, Phase IV (KMG-IV): sequencing the most valuable type-strain genomes for metagenomic binning, comparative biology and taxonomic classification.</title>
        <authorList>
            <person name="Goeker M."/>
        </authorList>
    </citation>
    <scope>NUCLEOTIDE SEQUENCE [LARGE SCALE GENOMIC DNA]</scope>
    <source>
        <strain evidence="6 7">DSM 101535</strain>
    </source>
</reference>
<dbReference type="InterPro" id="IPR011991">
    <property type="entry name" value="ArsR-like_HTH"/>
</dbReference>
<evidence type="ECO:0000256" key="3">
    <source>
        <dbReference type="ARBA" id="ARBA00023163"/>
    </source>
</evidence>
<feature type="domain" description="HTH iclR-type" evidence="4">
    <location>
        <begin position="22"/>
        <end position="81"/>
    </location>
</feature>
<evidence type="ECO:0000259" key="5">
    <source>
        <dbReference type="PROSITE" id="PS51078"/>
    </source>
</evidence>
<feature type="domain" description="IclR-ED" evidence="5">
    <location>
        <begin position="82"/>
        <end position="260"/>
    </location>
</feature>
<evidence type="ECO:0000256" key="1">
    <source>
        <dbReference type="ARBA" id="ARBA00023015"/>
    </source>
</evidence>
<dbReference type="InterPro" id="IPR036388">
    <property type="entry name" value="WH-like_DNA-bd_sf"/>
</dbReference>
<dbReference type="InterPro" id="IPR050707">
    <property type="entry name" value="HTH_MetabolicPath_Reg"/>
</dbReference>
<dbReference type="InterPro" id="IPR014757">
    <property type="entry name" value="Tscrpt_reg_IclR_C"/>
</dbReference>
<dbReference type="Pfam" id="PF01614">
    <property type="entry name" value="IclR_C"/>
    <property type="match status" value="1"/>
</dbReference>
<dbReference type="CDD" id="cd00090">
    <property type="entry name" value="HTH_ARSR"/>
    <property type="match status" value="1"/>
</dbReference>
<dbReference type="PANTHER" id="PTHR30136">
    <property type="entry name" value="HELIX-TURN-HELIX TRANSCRIPTIONAL REGULATOR, ICLR FAMILY"/>
    <property type="match status" value="1"/>
</dbReference>
<dbReference type="PROSITE" id="PS51077">
    <property type="entry name" value="HTH_ICLR"/>
    <property type="match status" value="1"/>
</dbReference>
<keyword evidence="7" id="KW-1185">Reference proteome</keyword>
<evidence type="ECO:0000313" key="6">
    <source>
        <dbReference type="EMBL" id="MBB5724169.1"/>
    </source>
</evidence>
<proteinExistence type="predicted"/>
<keyword evidence="2 6" id="KW-0238">DNA-binding</keyword>
<accession>A0ABR6N054</accession>
<protein>
    <submittedName>
        <fullName evidence="6">DNA-binding IclR family transcriptional regulator</fullName>
    </submittedName>
</protein>
<dbReference type="InterPro" id="IPR036390">
    <property type="entry name" value="WH_DNA-bd_sf"/>
</dbReference>
<dbReference type="Proteomes" id="UP000560131">
    <property type="component" value="Unassembled WGS sequence"/>
</dbReference>
<dbReference type="RefSeq" id="WP_184032331.1">
    <property type="nucleotide sequence ID" value="NZ_BAABAR010000002.1"/>
</dbReference>
<gene>
    <name evidence="6" type="ORF">FHS97_000069</name>
</gene>
<sequence>MPRRNASSDDDILAPAAIGAGSQTLMRGLDVLEALAEEQLTVGELAEKVGLNKSTTYRLASALTDRGYLAATPRAGYRLGPRLLALGSAARDQVDLVQAARPIMEELAALTEDTVHLGVLDADQALYLDKVPGRRRVIVSSRVGDRHPLTSTGLGKALMLDRDPDYWAARLDAEQGSDARRWKTWQQRMTDYREWGRAFDLEENEDRIRCVAAPIRDVHDRIVAAISVSGAAHYMEDARMAALSSDVLAAAARISAAIGHQPAGAGKRQKS</sequence>
<dbReference type="SUPFAM" id="SSF46785">
    <property type="entry name" value="Winged helix' DNA-binding domain"/>
    <property type="match status" value="1"/>
</dbReference>
<dbReference type="SMART" id="SM00346">
    <property type="entry name" value="HTH_ICLR"/>
    <property type="match status" value="1"/>
</dbReference>
<dbReference type="Gene3D" id="1.10.10.10">
    <property type="entry name" value="Winged helix-like DNA-binding domain superfamily/Winged helix DNA-binding domain"/>
    <property type="match status" value="1"/>
</dbReference>
<organism evidence="6 7">
    <name type="scientific">Sphingomonas endophytica</name>
    <dbReference type="NCBI Taxonomy" id="869719"/>
    <lineage>
        <taxon>Bacteria</taxon>
        <taxon>Pseudomonadati</taxon>
        <taxon>Pseudomonadota</taxon>
        <taxon>Alphaproteobacteria</taxon>
        <taxon>Sphingomonadales</taxon>
        <taxon>Sphingomonadaceae</taxon>
        <taxon>Sphingomonas</taxon>
    </lineage>
</organism>
<dbReference type="PANTHER" id="PTHR30136:SF35">
    <property type="entry name" value="HTH-TYPE TRANSCRIPTIONAL REGULATOR RV1719"/>
    <property type="match status" value="1"/>
</dbReference>
<dbReference type="InterPro" id="IPR005471">
    <property type="entry name" value="Tscrpt_reg_IclR_N"/>
</dbReference>